<dbReference type="CDD" id="cd00082">
    <property type="entry name" value="HisKA"/>
    <property type="match status" value="1"/>
</dbReference>
<dbReference type="GO" id="GO:0000155">
    <property type="term" value="F:phosphorelay sensor kinase activity"/>
    <property type="evidence" value="ECO:0007669"/>
    <property type="project" value="InterPro"/>
</dbReference>
<dbReference type="InterPro" id="IPR004358">
    <property type="entry name" value="Sig_transdc_His_kin-like_C"/>
</dbReference>
<sequence>MSIIVVAWAMIMAWSAFELRYLPATGMGNNDPFYSYWPLSQAQRGALILETDMRLIAAGAQVDRETVSLDIDVLISSLNIVVQPSELNGLYMRIPEIAGVMPSLRDLANEVLPPLNGNLSRETAQNLSARLAEANDTLLRLSNMIRSRDGLQKEKAAREIAGAAKIITVVVALLVCALVSLIVLALRYRARALREAQAVAAEEAAVKEKIEFLAMISHELRTPLQSIVSALELLEHPQEVASRGQLTNRIRRAANSLTVQLRDILTLARSKNGYIETQPKIFDAVELVKEVVTDYRMMGESKGLTLDLIVQDEAIFVSADGERLAQILHNLISNAVKYTQDGMVLVELGRYRPESKQITILISDTGPGLPQRTLEGDGQVRGLYSLGNGRGIGLSVVQTLLVQLGARMTISPNQPKGSLFELTVPVVSVDDLQRQNPRMTSRRVLLVGGQLGSLETFASVFRSDGYLPDIAESGIMALNFAAAHSYAAIFIDLDIPIITASGLAAQIRKLYPDRRMKVIGLSMTSDRGENGDANFDKILAKPTNHQLMAVMRP</sequence>
<dbReference type="EC" id="2.7.13.3" evidence="2"/>
<feature type="transmembrane region" description="Helical" evidence="8">
    <location>
        <begin position="166"/>
        <end position="186"/>
    </location>
</feature>
<dbReference type="InterPro" id="IPR036890">
    <property type="entry name" value="HATPase_C_sf"/>
</dbReference>
<dbReference type="InterPro" id="IPR003661">
    <property type="entry name" value="HisK_dim/P_dom"/>
</dbReference>
<protein>
    <recommendedName>
        <fullName evidence="2">histidine kinase</fullName>
        <ecNumber evidence="2">2.7.13.3</ecNumber>
    </recommendedName>
</protein>
<evidence type="ECO:0000256" key="2">
    <source>
        <dbReference type="ARBA" id="ARBA00012438"/>
    </source>
</evidence>
<gene>
    <name evidence="11" type="ORF">ABM479_35415</name>
</gene>
<reference evidence="11" key="1">
    <citation type="submission" date="2024-06" db="EMBL/GenBank/DDBJ databases">
        <authorList>
            <person name="Li T."/>
            <person name="Gao R."/>
        </authorList>
    </citation>
    <scope>NUCLEOTIDE SEQUENCE</scope>
    <source>
        <strain evidence="11">ZPR3</strain>
        <plasmid evidence="11">unnamed5</plasmid>
    </source>
</reference>
<keyword evidence="11" id="KW-0614">Plasmid</keyword>
<evidence type="ECO:0000256" key="5">
    <source>
        <dbReference type="ARBA" id="ARBA00022777"/>
    </source>
</evidence>
<keyword evidence="5 11" id="KW-0418">Kinase</keyword>
<dbReference type="SUPFAM" id="SSF55874">
    <property type="entry name" value="ATPase domain of HSP90 chaperone/DNA topoisomerase II/histidine kinase"/>
    <property type="match status" value="1"/>
</dbReference>
<dbReference type="RefSeq" id="WP_349963428.1">
    <property type="nucleotide sequence ID" value="NZ_CP157965.1"/>
</dbReference>
<dbReference type="PROSITE" id="PS50110">
    <property type="entry name" value="RESPONSE_REGULATORY"/>
    <property type="match status" value="1"/>
</dbReference>
<comment type="catalytic activity">
    <reaction evidence="1">
        <text>ATP + protein L-histidine = ADP + protein N-phospho-L-histidine.</text>
        <dbReference type="EC" id="2.7.13.3"/>
    </reaction>
</comment>
<dbReference type="Gene3D" id="1.10.287.130">
    <property type="match status" value="1"/>
</dbReference>
<dbReference type="Gene3D" id="3.40.50.2300">
    <property type="match status" value="1"/>
</dbReference>
<dbReference type="InterPro" id="IPR001789">
    <property type="entry name" value="Sig_transdc_resp-reg_receiver"/>
</dbReference>
<name>A0AAU7S6K2_9HYPH</name>
<proteinExistence type="predicted"/>
<dbReference type="PANTHER" id="PTHR43711:SF26">
    <property type="entry name" value="SENSOR HISTIDINE KINASE RCSC"/>
    <property type="match status" value="1"/>
</dbReference>
<keyword evidence="8" id="KW-1133">Transmembrane helix</keyword>
<dbReference type="PRINTS" id="PR00344">
    <property type="entry name" value="BCTRLSENSOR"/>
</dbReference>
<dbReference type="Pfam" id="PF02518">
    <property type="entry name" value="HATPase_c"/>
    <property type="match status" value="1"/>
</dbReference>
<evidence type="ECO:0000256" key="8">
    <source>
        <dbReference type="SAM" id="Phobius"/>
    </source>
</evidence>
<evidence type="ECO:0000256" key="7">
    <source>
        <dbReference type="PROSITE-ProRule" id="PRU00169"/>
    </source>
</evidence>
<keyword evidence="6" id="KW-0902">Two-component regulatory system</keyword>
<organism evidence="11">
    <name type="scientific">Rhizobium sp. ZPR3</name>
    <dbReference type="NCBI Taxonomy" id="3158967"/>
    <lineage>
        <taxon>Bacteria</taxon>
        <taxon>Pseudomonadati</taxon>
        <taxon>Pseudomonadota</taxon>
        <taxon>Alphaproteobacteria</taxon>
        <taxon>Hyphomicrobiales</taxon>
        <taxon>Rhizobiaceae</taxon>
        <taxon>Rhizobium/Agrobacterium group</taxon>
        <taxon>Rhizobium</taxon>
    </lineage>
</organism>
<dbReference type="InterPro" id="IPR050736">
    <property type="entry name" value="Sensor_HK_Regulatory"/>
</dbReference>
<dbReference type="InterPro" id="IPR036097">
    <property type="entry name" value="HisK_dim/P_sf"/>
</dbReference>
<evidence type="ECO:0000259" key="9">
    <source>
        <dbReference type="PROSITE" id="PS50109"/>
    </source>
</evidence>
<keyword evidence="8" id="KW-0812">Transmembrane</keyword>
<dbReference type="SMART" id="SM00387">
    <property type="entry name" value="HATPase_c"/>
    <property type="match status" value="1"/>
</dbReference>
<dbReference type="EMBL" id="CP157965">
    <property type="protein sequence ID" value="XBT98134.1"/>
    <property type="molecule type" value="Genomic_DNA"/>
</dbReference>
<evidence type="ECO:0000259" key="10">
    <source>
        <dbReference type="PROSITE" id="PS50110"/>
    </source>
</evidence>
<geneLocation type="plasmid" evidence="11">
    <name>unnamed5</name>
</geneLocation>
<accession>A0AAU7S6K2</accession>
<evidence type="ECO:0000256" key="6">
    <source>
        <dbReference type="ARBA" id="ARBA00023012"/>
    </source>
</evidence>
<dbReference type="InterPro" id="IPR011006">
    <property type="entry name" value="CheY-like_superfamily"/>
</dbReference>
<keyword evidence="4 11" id="KW-0808">Transferase</keyword>
<dbReference type="Pfam" id="PF00512">
    <property type="entry name" value="HisKA"/>
    <property type="match status" value="1"/>
</dbReference>
<evidence type="ECO:0000256" key="4">
    <source>
        <dbReference type="ARBA" id="ARBA00022679"/>
    </source>
</evidence>
<feature type="modified residue" description="4-aspartylphosphate" evidence="7">
    <location>
        <position position="492"/>
    </location>
</feature>
<keyword evidence="8" id="KW-0472">Membrane</keyword>
<feature type="domain" description="Response regulatory" evidence="10">
    <location>
        <begin position="443"/>
        <end position="553"/>
    </location>
</feature>
<dbReference type="AlphaFoldDB" id="A0AAU7S6K2"/>
<dbReference type="InterPro" id="IPR005467">
    <property type="entry name" value="His_kinase_dom"/>
</dbReference>
<dbReference type="SUPFAM" id="SSF52172">
    <property type="entry name" value="CheY-like"/>
    <property type="match status" value="1"/>
</dbReference>
<evidence type="ECO:0000313" key="11">
    <source>
        <dbReference type="EMBL" id="XBT98134.1"/>
    </source>
</evidence>
<dbReference type="SUPFAM" id="SSF47384">
    <property type="entry name" value="Homodimeric domain of signal transducing histidine kinase"/>
    <property type="match status" value="1"/>
</dbReference>
<feature type="domain" description="Histidine kinase" evidence="9">
    <location>
        <begin position="215"/>
        <end position="428"/>
    </location>
</feature>
<dbReference type="PANTHER" id="PTHR43711">
    <property type="entry name" value="TWO-COMPONENT HISTIDINE KINASE"/>
    <property type="match status" value="1"/>
</dbReference>
<evidence type="ECO:0000256" key="1">
    <source>
        <dbReference type="ARBA" id="ARBA00000085"/>
    </source>
</evidence>
<keyword evidence="3 7" id="KW-0597">Phosphoprotein</keyword>
<dbReference type="PROSITE" id="PS50109">
    <property type="entry name" value="HIS_KIN"/>
    <property type="match status" value="1"/>
</dbReference>
<dbReference type="InterPro" id="IPR003594">
    <property type="entry name" value="HATPase_dom"/>
</dbReference>
<dbReference type="SMART" id="SM00388">
    <property type="entry name" value="HisKA"/>
    <property type="match status" value="1"/>
</dbReference>
<evidence type="ECO:0000256" key="3">
    <source>
        <dbReference type="ARBA" id="ARBA00022553"/>
    </source>
</evidence>
<dbReference type="Gene3D" id="3.30.565.10">
    <property type="entry name" value="Histidine kinase-like ATPase, C-terminal domain"/>
    <property type="match status" value="1"/>
</dbReference>